<dbReference type="GO" id="GO:0006352">
    <property type="term" value="P:DNA-templated transcription initiation"/>
    <property type="evidence" value="ECO:0007669"/>
    <property type="project" value="InterPro"/>
</dbReference>
<dbReference type="Gene3D" id="1.10.1740.10">
    <property type="match status" value="1"/>
</dbReference>
<proteinExistence type="inferred from homology"/>
<dbReference type="InterPro" id="IPR014327">
    <property type="entry name" value="RNA_pol_sigma70_bacteroid"/>
</dbReference>
<feature type="domain" description="RNA polymerase sigma-70 region 2" evidence="5">
    <location>
        <begin position="27"/>
        <end position="92"/>
    </location>
</feature>
<dbReference type="Gene3D" id="1.10.10.10">
    <property type="entry name" value="Winged helix-like DNA-binding domain superfamily/Winged helix DNA-binding domain"/>
    <property type="match status" value="1"/>
</dbReference>
<reference evidence="7 8" key="1">
    <citation type="submission" date="2018-10" db="EMBL/GenBank/DDBJ databases">
        <title>Sphingobacterium sp. M05W1-28.</title>
        <authorList>
            <person name="Cai H."/>
        </authorList>
    </citation>
    <scope>NUCLEOTIDE SEQUENCE [LARGE SCALE GENOMIC DNA]</scope>
    <source>
        <strain evidence="7 8">M05W1-28</strain>
    </source>
</reference>
<comment type="similarity">
    <text evidence="1">Belongs to the sigma-70 factor family. ECF subfamily.</text>
</comment>
<dbReference type="RefSeq" id="WP_121125686.1">
    <property type="nucleotide sequence ID" value="NZ_RBWS01000014.1"/>
</dbReference>
<gene>
    <name evidence="7" type="ORF">D7322_18300</name>
</gene>
<dbReference type="InterPro" id="IPR013325">
    <property type="entry name" value="RNA_pol_sigma_r2"/>
</dbReference>
<keyword evidence="2" id="KW-0805">Transcription regulation</keyword>
<evidence type="ECO:0000313" key="7">
    <source>
        <dbReference type="EMBL" id="RKO70130.1"/>
    </source>
</evidence>
<protein>
    <submittedName>
        <fullName evidence="7">RNA polymerase sigma-70 factor</fullName>
    </submittedName>
</protein>
<dbReference type="SUPFAM" id="SSF88659">
    <property type="entry name" value="Sigma3 and sigma4 domains of RNA polymerase sigma factors"/>
    <property type="match status" value="1"/>
</dbReference>
<sequence>MSIDLKCTEADLLSAIAQGDASAFKVLYDRYYQRLYRFAFQLVSSKDLAQDIVQDVMIIVWQKGPELTHVDNIENYIKSIAKRRAIDLIRRNIHFLKIEEKLSYTWIESSETLLSKISLKEAQDRLNKGIELLPKQQQLVYQLCHQQDLKYEEVAEKLGISKGTVHKHMKLALKFLRNYLKKYPDLFVVLVVMKFL</sequence>
<dbReference type="PANTHER" id="PTHR43133">
    <property type="entry name" value="RNA POLYMERASE ECF-TYPE SIGMA FACTO"/>
    <property type="match status" value="1"/>
</dbReference>
<dbReference type="NCBIfam" id="TIGR02985">
    <property type="entry name" value="Sig70_bacteroi1"/>
    <property type="match status" value="1"/>
</dbReference>
<dbReference type="GO" id="GO:0003677">
    <property type="term" value="F:DNA binding"/>
    <property type="evidence" value="ECO:0007669"/>
    <property type="project" value="InterPro"/>
</dbReference>
<dbReference type="InterPro" id="IPR013324">
    <property type="entry name" value="RNA_pol_sigma_r3/r4-like"/>
</dbReference>
<keyword evidence="3" id="KW-0731">Sigma factor</keyword>
<name>A0A420VUT6_9SPHI</name>
<dbReference type="AlphaFoldDB" id="A0A420VUT6"/>
<dbReference type="Proteomes" id="UP000282423">
    <property type="component" value="Unassembled WGS sequence"/>
</dbReference>
<dbReference type="GO" id="GO:0016987">
    <property type="term" value="F:sigma factor activity"/>
    <property type="evidence" value="ECO:0007669"/>
    <property type="project" value="UniProtKB-KW"/>
</dbReference>
<dbReference type="NCBIfam" id="TIGR02937">
    <property type="entry name" value="sigma70-ECF"/>
    <property type="match status" value="1"/>
</dbReference>
<evidence type="ECO:0000256" key="3">
    <source>
        <dbReference type="ARBA" id="ARBA00023082"/>
    </source>
</evidence>
<comment type="caution">
    <text evidence="7">The sequence shown here is derived from an EMBL/GenBank/DDBJ whole genome shotgun (WGS) entry which is preliminary data.</text>
</comment>
<keyword evidence="4" id="KW-0804">Transcription</keyword>
<dbReference type="InterPro" id="IPR036388">
    <property type="entry name" value="WH-like_DNA-bd_sf"/>
</dbReference>
<keyword evidence="8" id="KW-1185">Reference proteome</keyword>
<evidence type="ECO:0000259" key="6">
    <source>
        <dbReference type="Pfam" id="PF08281"/>
    </source>
</evidence>
<evidence type="ECO:0000256" key="2">
    <source>
        <dbReference type="ARBA" id="ARBA00023015"/>
    </source>
</evidence>
<feature type="domain" description="RNA polymerase sigma factor 70 region 4 type 2" evidence="6">
    <location>
        <begin position="129"/>
        <end position="176"/>
    </location>
</feature>
<evidence type="ECO:0000256" key="1">
    <source>
        <dbReference type="ARBA" id="ARBA00010641"/>
    </source>
</evidence>
<dbReference type="OrthoDB" id="799938at2"/>
<organism evidence="7 8">
    <name type="scientific">Sphingobacterium puteale</name>
    <dbReference type="NCBI Taxonomy" id="2420510"/>
    <lineage>
        <taxon>Bacteria</taxon>
        <taxon>Pseudomonadati</taxon>
        <taxon>Bacteroidota</taxon>
        <taxon>Sphingobacteriia</taxon>
        <taxon>Sphingobacteriales</taxon>
        <taxon>Sphingobacteriaceae</taxon>
        <taxon>Sphingobacterium</taxon>
    </lineage>
</organism>
<dbReference type="EMBL" id="RBWS01000014">
    <property type="protein sequence ID" value="RKO70130.1"/>
    <property type="molecule type" value="Genomic_DNA"/>
</dbReference>
<dbReference type="InterPro" id="IPR013249">
    <property type="entry name" value="RNA_pol_sigma70_r4_t2"/>
</dbReference>
<evidence type="ECO:0000256" key="4">
    <source>
        <dbReference type="ARBA" id="ARBA00023163"/>
    </source>
</evidence>
<dbReference type="InterPro" id="IPR014284">
    <property type="entry name" value="RNA_pol_sigma-70_dom"/>
</dbReference>
<accession>A0A420VUT6</accession>
<dbReference type="Pfam" id="PF04542">
    <property type="entry name" value="Sigma70_r2"/>
    <property type="match status" value="1"/>
</dbReference>
<dbReference type="InterPro" id="IPR007627">
    <property type="entry name" value="RNA_pol_sigma70_r2"/>
</dbReference>
<evidence type="ECO:0000313" key="8">
    <source>
        <dbReference type="Proteomes" id="UP000282423"/>
    </source>
</evidence>
<evidence type="ECO:0000259" key="5">
    <source>
        <dbReference type="Pfam" id="PF04542"/>
    </source>
</evidence>
<dbReference type="Pfam" id="PF08281">
    <property type="entry name" value="Sigma70_r4_2"/>
    <property type="match status" value="1"/>
</dbReference>
<dbReference type="PANTHER" id="PTHR43133:SF46">
    <property type="entry name" value="RNA POLYMERASE SIGMA-70 FACTOR ECF SUBFAMILY"/>
    <property type="match status" value="1"/>
</dbReference>
<dbReference type="InterPro" id="IPR039425">
    <property type="entry name" value="RNA_pol_sigma-70-like"/>
</dbReference>
<dbReference type="SUPFAM" id="SSF88946">
    <property type="entry name" value="Sigma2 domain of RNA polymerase sigma factors"/>
    <property type="match status" value="1"/>
</dbReference>